<dbReference type="Proteomes" id="UP000692954">
    <property type="component" value="Unassembled WGS sequence"/>
</dbReference>
<protein>
    <submittedName>
        <fullName evidence="2">Uncharacterized protein</fullName>
    </submittedName>
</protein>
<reference evidence="2" key="1">
    <citation type="submission" date="2021-01" db="EMBL/GenBank/DDBJ databases">
        <authorList>
            <consortium name="Genoscope - CEA"/>
            <person name="William W."/>
        </authorList>
    </citation>
    <scope>NUCLEOTIDE SEQUENCE</scope>
</reference>
<accession>A0A8S1QCH3</accession>
<comment type="caution">
    <text evidence="2">The sequence shown here is derived from an EMBL/GenBank/DDBJ whole genome shotgun (WGS) entry which is preliminary data.</text>
</comment>
<keyword evidence="1" id="KW-0175">Coiled coil</keyword>
<evidence type="ECO:0000256" key="1">
    <source>
        <dbReference type="SAM" id="Coils"/>
    </source>
</evidence>
<dbReference type="AlphaFoldDB" id="A0A8S1QCH3"/>
<name>A0A8S1QCH3_9CILI</name>
<organism evidence="2 3">
    <name type="scientific">Paramecium sonneborni</name>
    <dbReference type="NCBI Taxonomy" id="65129"/>
    <lineage>
        <taxon>Eukaryota</taxon>
        <taxon>Sar</taxon>
        <taxon>Alveolata</taxon>
        <taxon>Ciliophora</taxon>
        <taxon>Intramacronucleata</taxon>
        <taxon>Oligohymenophorea</taxon>
        <taxon>Peniculida</taxon>
        <taxon>Parameciidae</taxon>
        <taxon>Paramecium</taxon>
    </lineage>
</organism>
<feature type="coiled-coil region" evidence="1">
    <location>
        <begin position="175"/>
        <end position="281"/>
    </location>
</feature>
<evidence type="ECO:0000313" key="2">
    <source>
        <dbReference type="EMBL" id="CAD8113308.1"/>
    </source>
</evidence>
<dbReference type="EMBL" id="CAJJDN010000103">
    <property type="protein sequence ID" value="CAD8113308.1"/>
    <property type="molecule type" value="Genomic_DNA"/>
</dbReference>
<proteinExistence type="predicted"/>
<evidence type="ECO:0000313" key="3">
    <source>
        <dbReference type="Proteomes" id="UP000692954"/>
    </source>
</evidence>
<sequence length="348" mass="39993">MISKGFLELIELVKSKRIKKNVIVIFITDGVGDDKLEDYIENLAEEFSQFHQQEYQFKFFTIAVGTSFSHIIVAELKNRIHNSTLISSQMELIQDSKVDFEKILEEIKAELFYPLIKVEPSVSLVPQGKKLNTIAPNQTFISEHPMVNLNGKKINLKEMPVSNNDVCQVVNQIFLKLLQDNIRGLSSVKDEATKQIQIISELMEKVPQQDRIGLMSDIQETMTKIQDLASEKQQLKLLSAQQAAKSIADLQKKSIEKSIQKQQIDQQQKINQENLQKAKKKLGSLKKSVKIKTIFTQIEQFFKDNNANPQLLVKLLQEKKGGLNLQRYSLEYQDECTQLFELLYMCNN</sequence>
<keyword evidence="3" id="KW-1185">Reference proteome</keyword>
<gene>
    <name evidence="2" type="ORF">PSON_ATCC_30995.1.T1030049</name>
</gene>